<dbReference type="InterPro" id="IPR013785">
    <property type="entry name" value="Aldolase_TIM"/>
</dbReference>
<keyword evidence="3" id="KW-1185">Reference proteome</keyword>
<dbReference type="PANTHER" id="PTHR22893:SF91">
    <property type="entry name" value="NADPH DEHYDROGENASE 2-RELATED"/>
    <property type="match status" value="1"/>
</dbReference>
<accession>A0A8K0VX11</accession>
<evidence type="ECO:0000313" key="3">
    <source>
        <dbReference type="Proteomes" id="UP000813461"/>
    </source>
</evidence>
<dbReference type="PANTHER" id="PTHR22893">
    <property type="entry name" value="NADH OXIDOREDUCTASE-RELATED"/>
    <property type="match status" value="1"/>
</dbReference>
<dbReference type="Pfam" id="PF00724">
    <property type="entry name" value="Oxidored_FMN"/>
    <property type="match status" value="1"/>
</dbReference>
<evidence type="ECO:0000313" key="2">
    <source>
        <dbReference type="EMBL" id="KAH7086153.1"/>
    </source>
</evidence>
<dbReference type="SUPFAM" id="SSF51395">
    <property type="entry name" value="FMN-linked oxidoreductases"/>
    <property type="match status" value="1"/>
</dbReference>
<organism evidence="2 3">
    <name type="scientific">Paraphoma chrysanthemicola</name>
    <dbReference type="NCBI Taxonomy" id="798071"/>
    <lineage>
        <taxon>Eukaryota</taxon>
        <taxon>Fungi</taxon>
        <taxon>Dikarya</taxon>
        <taxon>Ascomycota</taxon>
        <taxon>Pezizomycotina</taxon>
        <taxon>Dothideomycetes</taxon>
        <taxon>Pleosporomycetidae</taxon>
        <taxon>Pleosporales</taxon>
        <taxon>Pleosporineae</taxon>
        <taxon>Phaeosphaeriaceae</taxon>
        <taxon>Paraphoma</taxon>
    </lineage>
</organism>
<reference evidence="2" key="1">
    <citation type="journal article" date="2021" name="Nat. Commun.">
        <title>Genetic determinants of endophytism in the Arabidopsis root mycobiome.</title>
        <authorList>
            <person name="Mesny F."/>
            <person name="Miyauchi S."/>
            <person name="Thiergart T."/>
            <person name="Pickel B."/>
            <person name="Atanasova L."/>
            <person name="Karlsson M."/>
            <person name="Huettel B."/>
            <person name="Barry K.W."/>
            <person name="Haridas S."/>
            <person name="Chen C."/>
            <person name="Bauer D."/>
            <person name="Andreopoulos W."/>
            <person name="Pangilinan J."/>
            <person name="LaButti K."/>
            <person name="Riley R."/>
            <person name="Lipzen A."/>
            <person name="Clum A."/>
            <person name="Drula E."/>
            <person name="Henrissat B."/>
            <person name="Kohler A."/>
            <person name="Grigoriev I.V."/>
            <person name="Martin F.M."/>
            <person name="Hacquard S."/>
        </authorList>
    </citation>
    <scope>NUCLEOTIDE SEQUENCE</scope>
    <source>
        <strain evidence="2">MPI-SDFR-AT-0120</strain>
    </source>
</reference>
<dbReference type="InterPro" id="IPR001155">
    <property type="entry name" value="OxRdtase_FMN_N"/>
</dbReference>
<dbReference type="GO" id="GO:0010181">
    <property type="term" value="F:FMN binding"/>
    <property type="evidence" value="ECO:0007669"/>
    <property type="project" value="InterPro"/>
</dbReference>
<dbReference type="Gene3D" id="3.20.20.70">
    <property type="entry name" value="Aldolase class I"/>
    <property type="match status" value="1"/>
</dbReference>
<dbReference type="AlphaFoldDB" id="A0A8K0VX11"/>
<protein>
    <recommendedName>
        <fullName evidence="1">NADH:flavin oxidoreductase/NADH oxidase N-terminal domain-containing protein</fullName>
    </recommendedName>
</protein>
<evidence type="ECO:0000259" key="1">
    <source>
        <dbReference type="Pfam" id="PF00724"/>
    </source>
</evidence>
<dbReference type="InterPro" id="IPR045247">
    <property type="entry name" value="Oye-like"/>
</dbReference>
<dbReference type="Proteomes" id="UP000813461">
    <property type="component" value="Unassembled WGS sequence"/>
</dbReference>
<gene>
    <name evidence="2" type="ORF">FB567DRAFT_570115</name>
</gene>
<proteinExistence type="predicted"/>
<dbReference type="EMBL" id="JAGMVJ010000011">
    <property type="protein sequence ID" value="KAH7086153.1"/>
    <property type="molecule type" value="Genomic_DNA"/>
</dbReference>
<sequence length="358" mass="39575">MADSSRLLSPLRVGRLPLQHRIVMAPLTRNRTNKDHIPLPLVAEYYGQKGFCYPHVPGIHNDAQVRAWREATDAVHSKGSYIFCQLWCLGRAADPGTAKSENIEIVGPSAVPLSGVPVREMTESEILDLINDYVNAAKRAIEAGFDGVEIHGANGYMVDTFIQDVTNKRSDAWGGTIEKRCRFACEVVDAVSKAIGSDRVGIRLSPWSSFNGMKMEKPVPQFSSLIKKLSGRGLAYLHLVEARIAGNLDVEGGVEETLDFAMDVWGDAAPLIIAGGFTPETARRAIDVTHQNRPNVAVAFGRYFISTPDLPFRIKENIAPNPYDRSTFYAAESPKGYTDYPYSDEWVARQRKPSKSSF</sequence>
<dbReference type="OrthoDB" id="276546at2759"/>
<dbReference type="GO" id="GO:0003959">
    <property type="term" value="F:NADPH dehydrogenase activity"/>
    <property type="evidence" value="ECO:0007669"/>
    <property type="project" value="TreeGrafter"/>
</dbReference>
<comment type="caution">
    <text evidence="2">The sequence shown here is derived from an EMBL/GenBank/DDBJ whole genome shotgun (WGS) entry which is preliminary data.</text>
</comment>
<feature type="domain" description="NADH:flavin oxidoreductase/NADH oxidase N-terminal" evidence="1">
    <location>
        <begin position="49"/>
        <end position="319"/>
    </location>
</feature>
<dbReference type="CDD" id="cd02933">
    <property type="entry name" value="OYE_like_FMN"/>
    <property type="match status" value="1"/>
</dbReference>
<name>A0A8K0VX11_9PLEO</name>